<dbReference type="OrthoDB" id="368509at2"/>
<dbReference type="RefSeq" id="WP_013255276.1">
    <property type="nucleotide sequence ID" value="NC_014364.1"/>
</dbReference>
<feature type="domain" description="Fe/B12 periplasmic-binding" evidence="2">
    <location>
        <begin position="62"/>
        <end position="329"/>
    </location>
</feature>
<keyword evidence="4" id="KW-1185">Reference proteome</keyword>
<dbReference type="PANTHER" id="PTHR30535:SF34">
    <property type="entry name" value="MOLYBDATE-BINDING PROTEIN MOLA"/>
    <property type="match status" value="1"/>
</dbReference>
<dbReference type="Gene3D" id="3.40.50.1980">
    <property type="entry name" value="Nitrogenase molybdenum iron protein domain"/>
    <property type="match status" value="2"/>
</dbReference>
<reference evidence="3 4" key="1">
    <citation type="journal article" date="2010" name="Stand. Genomic Sci.">
        <title>Complete genome sequence of Spirochaeta smaragdinae type strain (SEBR 4228).</title>
        <authorList>
            <person name="Mavromatis K."/>
            <person name="Yasawong M."/>
            <person name="Chertkov O."/>
            <person name="Lapidus A."/>
            <person name="Lucas S."/>
            <person name="Nolan M."/>
            <person name="Del Rio T.G."/>
            <person name="Tice H."/>
            <person name="Cheng J.F."/>
            <person name="Pitluck S."/>
            <person name="Liolios K."/>
            <person name="Ivanova N."/>
            <person name="Tapia R."/>
            <person name="Han C."/>
            <person name="Bruce D."/>
            <person name="Goodwin L."/>
            <person name="Pati A."/>
            <person name="Chen A."/>
            <person name="Palaniappan K."/>
            <person name="Land M."/>
            <person name="Hauser L."/>
            <person name="Chang Y.J."/>
            <person name="Jeffries C.D."/>
            <person name="Detter J.C."/>
            <person name="Rohde M."/>
            <person name="Brambilla E."/>
            <person name="Spring S."/>
            <person name="Goker M."/>
            <person name="Sikorski J."/>
            <person name="Woyke T."/>
            <person name="Bristow J."/>
            <person name="Eisen J.A."/>
            <person name="Markowitz V."/>
            <person name="Hugenholtz P."/>
            <person name="Klenk H.P."/>
            <person name="Kyrpides N.C."/>
        </authorList>
    </citation>
    <scope>NUCLEOTIDE SEQUENCE [LARGE SCALE GENOMIC DNA]</scope>
    <source>
        <strain evidence="4">DSM 11293 / JCM 15392 / SEBR 4228</strain>
    </source>
</reference>
<keyword evidence="1" id="KW-0732">Signal</keyword>
<evidence type="ECO:0000259" key="2">
    <source>
        <dbReference type="PROSITE" id="PS50983"/>
    </source>
</evidence>
<evidence type="ECO:0000313" key="4">
    <source>
        <dbReference type="Proteomes" id="UP000002318"/>
    </source>
</evidence>
<evidence type="ECO:0000313" key="3">
    <source>
        <dbReference type="EMBL" id="ADK81815.1"/>
    </source>
</evidence>
<feature type="chain" id="PRO_5003150664" evidence="1">
    <location>
        <begin position="27"/>
        <end position="375"/>
    </location>
</feature>
<name>E1R8Q8_SEDSS</name>
<dbReference type="STRING" id="573413.Spirs_2708"/>
<dbReference type="EMBL" id="CP002116">
    <property type="protein sequence ID" value="ADK81815.1"/>
    <property type="molecule type" value="Genomic_DNA"/>
</dbReference>
<proteinExistence type="predicted"/>
<organism evidence="3 4">
    <name type="scientific">Sediminispirochaeta smaragdinae (strain DSM 11293 / JCM 15392 / SEBR 4228)</name>
    <name type="common">Spirochaeta smaragdinae</name>
    <dbReference type="NCBI Taxonomy" id="573413"/>
    <lineage>
        <taxon>Bacteria</taxon>
        <taxon>Pseudomonadati</taxon>
        <taxon>Spirochaetota</taxon>
        <taxon>Spirochaetia</taxon>
        <taxon>Spirochaetales</taxon>
        <taxon>Spirochaetaceae</taxon>
        <taxon>Sediminispirochaeta</taxon>
    </lineage>
</organism>
<dbReference type="InterPro" id="IPR002491">
    <property type="entry name" value="ABC_transptr_periplasmic_BD"/>
</dbReference>
<dbReference type="Pfam" id="PF01497">
    <property type="entry name" value="Peripla_BP_2"/>
    <property type="match status" value="1"/>
</dbReference>
<dbReference type="Proteomes" id="UP000002318">
    <property type="component" value="Chromosome"/>
</dbReference>
<dbReference type="Gene3D" id="1.20.58.2180">
    <property type="match status" value="1"/>
</dbReference>
<dbReference type="SUPFAM" id="SSF53807">
    <property type="entry name" value="Helical backbone' metal receptor"/>
    <property type="match status" value="1"/>
</dbReference>
<dbReference type="eggNOG" id="COG0614">
    <property type="taxonomic scope" value="Bacteria"/>
</dbReference>
<dbReference type="PROSITE" id="PS50983">
    <property type="entry name" value="FE_B12_PBP"/>
    <property type="match status" value="1"/>
</dbReference>
<protein>
    <submittedName>
        <fullName evidence="3">Periplasmic binding protein</fullName>
    </submittedName>
</protein>
<feature type="signal peptide" evidence="1">
    <location>
        <begin position="1"/>
        <end position="26"/>
    </location>
</feature>
<evidence type="ECO:0000256" key="1">
    <source>
        <dbReference type="SAM" id="SignalP"/>
    </source>
</evidence>
<accession>E1R8Q8</accession>
<dbReference type="InterPro" id="IPR050902">
    <property type="entry name" value="ABC_Transporter_SBP"/>
</dbReference>
<dbReference type="HOGENOM" id="CLU_038034_13_3_12"/>
<dbReference type="PANTHER" id="PTHR30535">
    <property type="entry name" value="VITAMIN B12-BINDING PROTEIN"/>
    <property type="match status" value="1"/>
</dbReference>
<dbReference type="KEGG" id="ssm:Spirs_2708"/>
<dbReference type="AlphaFoldDB" id="E1R8Q8"/>
<sequence length="375" mass="42330">MNHPPYRTMILLLTMVLLTASGYLFAGGHQEQENTPPSAAKETISIIDQTGREVSVPKEVRRIVTIPIPAASMLIAIDGGTERLVGMHPKSKSALEEGILKEFYPEALRINSEVVGDGFMPNVEAMLALNPDLIFQWGHLGVDVVEPLENAGLNVALLLYGSQENLEGWIHDFGLLLDKEEKAQKIIAWHHEVQEEIGSAVAEIPENEKPRVLYFLRWLSSKTVAAQGTYNDFYINLTGGINPAGELTQFPQVSEEQIIAWDPQIILLNGFESELTPQDIYGNPKLADVSAVRDHRVYKIPLGGYRWDPPNQESPLMWKWLAMLFHPERFGWDLRNEIKENYLWIYGKVPTEEQIDGILRKTMNSEAAGYDRFLQ</sequence>
<dbReference type="GO" id="GO:0071281">
    <property type="term" value="P:cellular response to iron ion"/>
    <property type="evidence" value="ECO:0007669"/>
    <property type="project" value="TreeGrafter"/>
</dbReference>
<gene>
    <name evidence="3" type="ordered locus">Spirs_2708</name>
</gene>